<proteinExistence type="predicted"/>
<evidence type="ECO:0008006" key="4">
    <source>
        <dbReference type="Google" id="ProtNLM"/>
    </source>
</evidence>
<organism evidence="2 3">
    <name type="scientific">Kribbella lupini</name>
    <dbReference type="NCBI Taxonomy" id="291602"/>
    <lineage>
        <taxon>Bacteria</taxon>
        <taxon>Bacillati</taxon>
        <taxon>Actinomycetota</taxon>
        <taxon>Actinomycetes</taxon>
        <taxon>Propionibacteriales</taxon>
        <taxon>Kribbellaceae</taxon>
        <taxon>Kribbella</taxon>
    </lineage>
</organism>
<evidence type="ECO:0000313" key="3">
    <source>
        <dbReference type="Proteomes" id="UP001500363"/>
    </source>
</evidence>
<dbReference type="EMBL" id="BAAANC010000002">
    <property type="protein sequence ID" value="GAA1536138.1"/>
    <property type="molecule type" value="Genomic_DNA"/>
</dbReference>
<accession>A0ABP4M5K5</accession>
<protein>
    <recommendedName>
        <fullName evidence="4">DUF3592 domain-containing protein</fullName>
    </recommendedName>
</protein>
<evidence type="ECO:0000256" key="1">
    <source>
        <dbReference type="SAM" id="Phobius"/>
    </source>
</evidence>
<keyword evidence="1" id="KW-0472">Membrane</keyword>
<keyword evidence="3" id="KW-1185">Reference proteome</keyword>
<evidence type="ECO:0000313" key="2">
    <source>
        <dbReference type="EMBL" id="GAA1536138.1"/>
    </source>
</evidence>
<feature type="transmembrane region" description="Helical" evidence="1">
    <location>
        <begin position="82"/>
        <end position="110"/>
    </location>
</feature>
<keyword evidence="1" id="KW-1133">Transmembrane helix</keyword>
<sequence>MGSPTLAVGLPARAPLPCDPHPMRRLLRRIFLVGPCRLYQLGESTGGSVPLVFVLGLLGCAAALGGLFALIAVLTGASAEDYFFTGAIAGLLAITAWALYAVLVLVGLWLRGISPATYVDLPASTGRHASTTPDEPTWRRRGDPLVPAGLIAFFALMAAVFFADGYFSADQGPFEAPLATAPATILRYDDGPGGFGDRYLEVRFTANGREYTTKVKAEDRVEESRVPDPGGTQQVEYVITNPTQARPAGATQSKRSDAHFSRNLSYTCAILTALSAAAYLLSRHRRRADPQP</sequence>
<feature type="transmembrane region" description="Helical" evidence="1">
    <location>
        <begin position="264"/>
        <end position="282"/>
    </location>
</feature>
<gene>
    <name evidence="2" type="ORF">GCM10009741_43370</name>
</gene>
<dbReference type="Proteomes" id="UP001500363">
    <property type="component" value="Unassembled WGS sequence"/>
</dbReference>
<feature type="transmembrane region" description="Helical" evidence="1">
    <location>
        <begin position="145"/>
        <end position="163"/>
    </location>
</feature>
<comment type="caution">
    <text evidence="2">The sequence shown here is derived from an EMBL/GenBank/DDBJ whole genome shotgun (WGS) entry which is preliminary data.</text>
</comment>
<keyword evidence="1" id="KW-0812">Transmembrane</keyword>
<feature type="transmembrane region" description="Helical" evidence="1">
    <location>
        <begin position="51"/>
        <end position="76"/>
    </location>
</feature>
<name>A0ABP4M5K5_9ACTN</name>
<reference evidence="3" key="1">
    <citation type="journal article" date="2019" name="Int. J. Syst. Evol. Microbiol.">
        <title>The Global Catalogue of Microorganisms (GCM) 10K type strain sequencing project: providing services to taxonomists for standard genome sequencing and annotation.</title>
        <authorList>
            <consortium name="The Broad Institute Genomics Platform"/>
            <consortium name="The Broad Institute Genome Sequencing Center for Infectious Disease"/>
            <person name="Wu L."/>
            <person name="Ma J."/>
        </authorList>
    </citation>
    <scope>NUCLEOTIDE SEQUENCE [LARGE SCALE GENOMIC DNA]</scope>
    <source>
        <strain evidence="3">JCM 14303</strain>
    </source>
</reference>